<dbReference type="STRING" id="357804.Ping_1524"/>
<keyword evidence="1" id="KW-0472">Membrane</keyword>
<accession>A1SV20</accession>
<evidence type="ECO:0000313" key="2">
    <source>
        <dbReference type="EMBL" id="ABM03335.1"/>
    </source>
</evidence>
<dbReference type="Proteomes" id="UP000000639">
    <property type="component" value="Chromosome"/>
</dbReference>
<feature type="transmembrane region" description="Helical" evidence="1">
    <location>
        <begin position="42"/>
        <end position="68"/>
    </location>
</feature>
<proteinExistence type="predicted"/>
<organism evidence="2 3">
    <name type="scientific">Psychromonas ingrahamii (strain DSM 17664 / CCUG 51855 / 37)</name>
    <dbReference type="NCBI Taxonomy" id="357804"/>
    <lineage>
        <taxon>Bacteria</taxon>
        <taxon>Pseudomonadati</taxon>
        <taxon>Pseudomonadota</taxon>
        <taxon>Gammaproteobacteria</taxon>
        <taxon>Alteromonadales</taxon>
        <taxon>Psychromonadaceae</taxon>
        <taxon>Psychromonas</taxon>
    </lineage>
</organism>
<dbReference type="AlphaFoldDB" id="A1SV20"/>
<evidence type="ECO:0000313" key="3">
    <source>
        <dbReference type="Proteomes" id="UP000000639"/>
    </source>
</evidence>
<sequence>MQEKPEKQKSPSIFKVVFSVIAAAFGVQSSKNSERDFTTGNLLVFIAVGLILTIMFIMTIIGIVSLVLGA</sequence>
<name>A1SV20_PSYIN</name>
<dbReference type="Pfam" id="PF11174">
    <property type="entry name" value="DUF2970"/>
    <property type="match status" value="1"/>
</dbReference>
<dbReference type="HOGENOM" id="CLU_180692_2_0_6"/>
<protein>
    <recommendedName>
        <fullName evidence="4">DUF2970 domain-containing protein</fullName>
    </recommendedName>
</protein>
<dbReference type="RefSeq" id="WP_011769895.1">
    <property type="nucleotide sequence ID" value="NC_008709.1"/>
</dbReference>
<gene>
    <name evidence="2" type="ordered locus">Ping_1524</name>
</gene>
<feature type="transmembrane region" description="Helical" evidence="1">
    <location>
        <begin position="12"/>
        <end position="30"/>
    </location>
</feature>
<evidence type="ECO:0000256" key="1">
    <source>
        <dbReference type="SAM" id="Phobius"/>
    </source>
</evidence>
<keyword evidence="1" id="KW-0812">Transmembrane</keyword>
<dbReference type="InterPro" id="IPR021344">
    <property type="entry name" value="DUF2970"/>
</dbReference>
<keyword evidence="1" id="KW-1133">Transmembrane helix</keyword>
<evidence type="ECO:0008006" key="4">
    <source>
        <dbReference type="Google" id="ProtNLM"/>
    </source>
</evidence>
<reference evidence="2 3" key="1">
    <citation type="submission" date="2007-01" db="EMBL/GenBank/DDBJ databases">
        <title>Complete sequence of Psychromonas ingrahamii 37.</title>
        <authorList>
            <consortium name="US DOE Joint Genome Institute"/>
            <person name="Copeland A."/>
            <person name="Lucas S."/>
            <person name="Lapidus A."/>
            <person name="Barry K."/>
            <person name="Detter J.C."/>
            <person name="Glavina del Rio T."/>
            <person name="Hammon N."/>
            <person name="Israni S."/>
            <person name="Dalin E."/>
            <person name="Tice H."/>
            <person name="Pitluck S."/>
            <person name="Thompson L.S."/>
            <person name="Brettin T."/>
            <person name="Bruce D."/>
            <person name="Han C."/>
            <person name="Tapia R."/>
            <person name="Schmutz J."/>
            <person name="Larimer F."/>
            <person name="Land M."/>
            <person name="Hauser L."/>
            <person name="Kyrpides N."/>
            <person name="Ivanova N."/>
            <person name="Staley J."/>
            <person name="Richardson P."/>
        </authorList>
    </citation>
    <scope>NUCLEOTIDE SEQUENCE [LARGE SCALE GENOMIC DNA]</scope>
    <source>
        <strain evidence="2 3">37</strain>
    </source>
</reference>
<keyword evidence="3" id="KW-1185">Reference proteome</keyword>
<dbReference type="OrthoDB" id="5625885at2"/>
<dbReference type="EMBL" id="CP000510">
    <property type="protein sequence ID" value="ABM03335.1"/>
    <property type="molecule type" value="Genomic_DNA"/>
</dbReference>
<dbReference type="KEGG" id="pin:Ping_1524"/>